<proteinExistence type="predicted"/>
<keyword evidence="4" id="KW-1185">Reference proteome</keyword>
<feature type="compositionally biased region" description="Basic and acidic residues" evidence="1">
    <location>
        <begin position="81"/>
        <end position="100"/>
    </location>
</feature>
<dbReference type="AlphaFoldDB" id="A0ABD1SZQ0"/>
<dbReference type="Pfam" id="PF00385">
    <property type="entry name" value="Chromo"/>
    <property type="match status" value="1"/>
</dbReference>
<feature type="region of interest" description="Disordered" evidence="1">
    <location>
        <begin position="70"/>
        <end position="100"/>
    </location>
</feature>
<comment type="caution">
    <text evidence="3">The sequence shown here is derived from an EMBL/GenBank/DDBJ whole genome shotgun (WGS) entry which is preliminary data.</text>
</comment>
<evidence type="ECO:0000256" key="1">
    <source>
        <dbReference type="SAM" id="MobiDB-lite"/>
    </source>
</evidence>
<organism evidence="3 4">
    <name type="scientific">Abeliophyllum distichum</name>
    <dbReference type="NCBI Taxonomy" id="126358"/>
    <lineage>
        <taxon>Eukaryota</taxon>
        <taxon>Viridiplantae</taxon>
        <taxon>Streptophyta</taxon>
        <taxon>Embryophyta</taxon>
        <taxon>Tracheophyta</taxon>
        <taxon>Spermatophyta</taxon>
        <taxon>Magnoliopsida</taxon>
        <taxon>eudicotyledons</taxon>
        <taxon>Gunneridae</taxon>
        <taxon>Pentapetalae</taxon>
        <taxon>asterids</taxon>
        <taxon>lamiids</taxon>
        <taxon>Lamiales</taxon>
        <taxon>Oleaceae</taxon>
        <taxon>Forsythieae</taxon>
        <taxon>Abeliophyllum</taxon>
    </lineage>
</organism>
<dbReference type="PROSITE" id="PS50013">
    <property type="entry name" value="CHROMO_2"/>
    <property type="match status" value="1"/>
</dbReference>
<gene>
    <name evidence="3" type="ORF">Adt_21518</name>
</gene>
<dbReference type="InterPro" id="IPR000953">
    <property type="entry name" value="Chromo/chromo_shadow_dom"/>
</dbReference>
<evidence type="ECO:0000259" key="2">
    <source>
        <dbReference type="PROSITE" id="PS50013"/>
    </source>
</evidence>
<reference evidence="4" key="1">
    <citation type="submission" date="2024-07" db="EMBL/GenBank/DDBJ databases">
        <title>Two chromosome-level genome assemblies of Korean endemic species Abeliophyllum distichum and Forsythia ovata (Oleaceae).</title>
        <authorList>
            <person name="Jang H."/>
        </authorList>
    </citation>
    <scope>NUCLEOTIDE SEQUENCE [LARGE SCALE GENOMIC DNA]</scope>
</reference>
<name>A0ABD1SZQ0_9LAMI</name>
<feature type="domain" description="Chromo" evidence="2">
    <location>
        <begin position="5"/>
        <end position="87"/>
    </location>
</feature>
<dbReference type="Gene3D" id="2.40.50.40">
    <property type="match status" value="1"/>
</dbReference>
<accession>A0ABD1SZQ0</accession>
<dbReference type="InterPro" id="IPR016197">
    <property type="entry name" value="Chromo-like_dom_sf"/>
</dbReference>
<dbReference type="EMBL" id="JBFOLK010000006">
    <property type="protein sequence ID" value="KAL2505897.1"/>
    <property type="molecule type" value="Genomic_DNA"/>
</dbReference>
<evidence type="ECO:0000313" key="3">
    <source>
        <dbReference type="EMBL" id="KAL2505897.1"/>
    </source>
</evidence>
<dbReference type="InterPro" id="IPR023780">
    <property type="entry name" value="Chromo_domain"/>
</dbReference>
<dbReference type="Proteomes" id="UP001604336">
    <property type="component" value="Unassembled WGS sequence"/>
</dbReference>
<sequence length="100" mass="11357">MELRAEPEAVLGIRPGVGENLRGIDVLIQWKGLPPLEATWEPYDAINQQFPFFHLEDKVNLEGRGIDRPQITATYRKRTREARGSKGTTRREEEGSHGTT</sequence>
<evidence type="ECO:0000313" key="4">
    <source>
        <dbReference type="Proteomes" id="UP001604336"/>
    </source>
</evidence>
<protein>
    <submittedName>
        <fullName evidence="3">Chromo domain-containing protein</fullName>
    </submittedName>
</protein>
<dbReference type="SUPFAM" id="SSF54160">
    <property type="entry name" value="Chromo domain-like"/>
    <property type="match status" value="1"/>
</dbReference>